<organism evidence="1">
    <name type="scientific">uncultured marine virus</name>
    <dbReference type="NCBI Taxonomy" id="186617"/>
    <lineage>
        <taxon>Viruses</taxon>
        <taxon>environmental samples</taxon>
    </lineage>
</organism>
<protein>
    <submittedName>
        <fullName evidence="1">Uncharacterized protein</fullName>
    </submittedName>
</protein>
<dbReference type="EMBL" id="KR029581">
    <property type="protein sequence ID" value="AKH46322.1"/>
    <property type="molecule type" value="Genomic_DNA"/>
</dbReference>
<reference evidence="1" key="1">
    <citation type="journal article" date="2015" name="Front. Microbiol.">
        <title>Combining genomic sequencing methods to explore viral diversity and reveal potential virus-host interactions.</title>
        <authorList>
            <person name="Chow C.E."/>
            <person name="Winget D.M."/>
            <person name="White R.A.III."/>
            <person name="Hallam S.J."/>
            <person name="Suttle C.A."/>
        </authorList>
    </citation>
    <scope>NUCLEOTIDE SEQUENCE</scope>
    <source>
        <strain evidence="1">Anoxic3_6</strain>
    </source>
</reference>
<evidence type="ECO:0000313" key="1">
    <source>
        <dbReference type="EMBL" id="AKH46322.1"/>
    </source>
</evidence>
<name>A0A0F7L4A9_9VIRU</name>
<sequence>MARVAVQLTNFTGGELSPRLDGRNDLQKYPTGCKTLENMIVYPHGSAARRSGSQFVAEVKDSSKETRLIPFEFSTTQTYMLEFGEQYIRFYKDNGQILSGGSAYEISSPYLESELFDIKYAQSADVMYLCHPNHPSKKIS</sequence>
<accession>A0A0F7L4A9</accession>
<proteinExistence type="predicted"/>
<reference evidence="1" key="2">
    <citation type="submission" date="2015-03" db="EMBL/GenBank/DDBJ databases">
        <authorList>
            <person name="Chow C.-E.T."/>
            <person name="Winget D.M."/>
            <person name="White R.A.III."/>
            <person name="Hallam S.J."/>
            <person name="Suttle C.A."/>
        </authorList>
    </citation>
    <scope>NUCLEOTIDE SEQUENCE</scope>
    <source>
        <strain evidence="1">Anoxic3_6</strain>
    </source>
</reference>